<dbReference type="Gene3D" id="3.10.180.10">
    <property type="entry name" value="2,3-Dihydroxybiphenyl 1,2-Dioxygenase, domain 1"/>
    <property type="match status" value="1"/>
</dbReference>
<gene>
    <name evidence="2" type="ORF">METZ01_LOCUS340698</name>
</gene>
<proteinExistence type="predicted"/>
<dbReference type="PROSITE" id="PS51819">
    <property type="entry name" value="VOC"/>
    <property type="match status" value="1"/>
</dbReference>
<dbReference type="SUPFAM" id="SSF54593">
    <property type="entry name" value="Glyoxalase/Bleomycin resistance protein/Dihydroxybiphenyl dioxygenase"/>
    <property type="match status" value="1"/>
</dbReference>
<protein>
    <recommendedName>
        <fullName evidence="1">VOC domain-containing protein</fullName>
    </recommendedName>
</protein>
<reference evidence="2" key="1">
    <citation type="submission" date="2018-05" db="EMBL/GenBank/DDBJ databases">
        <authorList>
            <person name="Lanie J.A."/>
            <person name="Ng W.-L."/>
            <person name="Kazmierczak K.M."/>
            <person name="Andrzejewski T.M."/>
            <person name="Davidsen T.M."/>
            <person name="Wayne K.J."/>
            <person name="Tettelin H."/>
            <person name="Glass J.I."/>
            <person name="Rusch D."/>
            <person name="Podicherti R."/>
            <person name="Tsui H.-C.T."/>
            <person name="Winkler M.E."/>
        </authorList>
    </citation>
    <scope>NUCLEOTIDE SEQUENCE</scope>
</reference>
<dbReference type="InterPro" id="IPR037523">
    <property type="entry name" value="VOC_core"/>
</dbReference>
<sequence length="125" mass="14722">MKKIEFNDIAPHLIVTDVVASAEFYKDSLGFDFNRFWGEPPNFVILFRGSVQLMLSQDSIKAPQPLQNDRFDVYIWLNQGIDQLFDEYKQKEIEIIEPLETTFFQMQQFLIKDNNGYILCFGQEV</sequence>
<evidence type="ECO:0000313" key="2">
    <source>
        <dbReference type="EMBL" id="SVC87844.1"/>
    </source>
</evidence>
<dbReference type="AlphaFoldDB" id="A0A382QQP7"/>
<evidence type="ECO:0000259" key="1">
    <source>
        <dbReference type="PROSITE" id="PS51819"/>
    </source>
</evidence>
<name>A0A382QQP7_9ZZZZ</name>
<accession>A0A382QQP7</accession>
<dbReference type="Pfam" id="PF00903">
    <property type="entry name" value="Glyoxalase"/>
    <property type="match status" value="1"/>
</dbReference>
<dbReference type="InterPro" id="IPR029068">
    <property type="entry name" value="Glyas_Bleomycin-R_OHBP_Dase"/>
</dbReference>
<dbReference type="InterPro" id="IPR004360">
    <property type="entry name" value="Glyas_Fos-R_dOase_dom"/>
</dbReference>
<feature type="domain" description="VOC" evidence="1">
    <location>
        <begin position="5"/>
        <end position="124"/>
    </location>
</feature>
<dbReference type="EMBL" id="UINC01116247">
    <property type="protein sequence ID" value="SVC87844.1"/>
    <property type="molecule type" value="Genomic_DNA"/>
</dbReference>
<organism evidence="2">
    <name type="scientific">marine metagenome</name>
    <dbReference type="NCBI Taxonomy" id="408172"/>
    <lineage>
        <taxon>unclassified sequences</taxon>
        <taxon>metagenomes</taxon>
        <taxon>ecological metagenomes</taxon>
    </lineage>
</organism>